<dbReference type="PATRIC" id="fig|864069.3.peg.3785"/>
<organism evidence="1 2">
    <name type="scientific">Microvirga lotononidis</name>
    <dbReference type="NCBI Taxonomy" id="864069"/>
    <lineage>
        <taxon>Bacteria</taxon>
        <taxon>Pseudomonadati</taxon>
        <taxon>Pseudomonadota</taxon>
        <taxon>Alphaproteobacteria</taxon>
        <taxon>Hyphomicrobiales</taxon>
        <taxon>Methylobacteriaceae</taxon>
        <taxon>Microvirga</taxon>
    </lineage>
</organism>
<accession>I4YSH5</accession>
<evidence type="ECO:0000313" key="1">
    <source>
        <dbReference type="EMBL" id="EIM26917.1"/>
    </source>
</evidence>
<dbReference type="EMBL" id="JH660645">
    <property type="protein sequence ID" value="EIM26917.1"/>
    <property type="molecule type" value="Genomic_DNA"/>
</dbReference>
<dbReference type="STRING" id="864069.MicloDRAFT_00034700"/>
<keyword evidence="2" id="KW-1185">Reference proteome</keyword>
<protein>
    <submittedName>
        <fullName evidence="1">Uncharacterized protein</fullName>
    </submittedName>
</protein>
<gene>
    <name evidence="1" type="ORF">MicloDRAFT_00034700</name>
</gene>
<dbReference type="HOGENOM" id="CLU_3390278_0_0_5"/>
<reference evidence="1 2" key="1">
    <citation type="submission" date="2012-02" db="EMBL/GenBank/DDBJ databases">
        <title>Improved High-Quality Draft sequence of Microvirga sp. WSM3557.</title>
        <authorList>
            <consortium name="US DOE Joint Genome Institute"/>
            <person name="Lucas S."/>
            <person name="Han J."/>
            <person name="Lapidus A."/>
            <person name="Cheng J.-F."/>
            <person name="Goodwin L."/>
            <person name="Pitluck S."/>
            <person name="Peters L."/>
            <person name="Zhang X."/>
            <person name="Detter J.C."/>
            <person name="Han C."/>
            <person name="Tapia R."/>
            <person name="Land M."/>
            <person name="Hauser L."/>
            <person name="Kyrpides N."/>
            <person name="Ivanova N."/>
            <person name="Pagani I."/>
            <person name="Brau L."/>
            <person name="Yates R."/>
            <person name="O'Hara G."/>
            <person name="Rui T."/>
            <person name="Howieson J."/>
            <person name="Reeve W."/>
            <person name="Woyke T."/>
        </authorList>
    </citation>
    <scope>NUCLEOTIDE SEQUENCE [LARGE SCALE GENOMIC DNA]</scope>
    <source>
        <strain evidence="1 2">WSM3557</strain>
    </source>
</reference>
<name>I4YSH5_9HYPH</name>
<dbReference type="Proteomes" id="UP000003947">
    <property type="component" value="Unassembled WGS sequence"/>
</dbReference>
<sequence>MDPDVIGDLEDELTEIGFSAEAAGWIISKVPV</sequence>
<proteinExistence type="predicted"/>
<evidence type="ECO:0000313" key="2">
    <source>
        <dbReference type="Proteomes" id="UP000003947"/>
    </source>
</evidence>
<dbReference type="AlphaFoldDB" id="I4YSH5"/>